<evidence type="ECO:0000313" key="2">
    <source>
        <dbReference type="Proteomes" id="UP001519363"/>
    </source>
</evidence>
<evidence type="ECO:0000313" key="1">
    <source>
        <dbReference type="EMBL" id="MBP2471794.1"/>
    </source>
</evidence>
<dbReference type="RefSeq" id="WP_143342593.1">
    <property type="nucleotide sequence ID" value="NZ_JAGIOO010000001.1"/>
</dbReference>
<proteinExistence type="predicted"/>
<sequence>MSGTILAAVTPAAAADNPPPMEEDYDYPGADRILAERGIKLLKGNGVILLTDCVAGHTNQIVLSSSAFTSPICFKAGTGAGLLTMDIPEVYSIRGDSHTGSAKATAGGTTSTVTITANRWNPVNNGDGATLLELRTQP</sequence>
<dbReference type="EMBL" id="JAGIOO010000001">
    <property type="protein sequence ID" value="MBP2471794.1"/>
    <property type="molecule type" value="Genomic_DNA"/>
</dbReference>
<gene>
    <name evidence="1" type="ORF">JOF53_000666</name>
</gene>
<protein>
    <submittedName>
        <fullName evidence="1">Uncharacterized protein</fullName>
    </submittedName>
</protein>
<comment type="caution">
    <text evidence="1">The sequence shown here is derived from an EMBL/GenBank/DDBJ whole genome shotgun (WGS) entry which is preliminary data.</text>
</comment>
<organism evidence="1 2">
    <name type="scientific">Crossiella equi</name>
    <dbReference type="NCBI Taxonomy" id="130796"/>
    <lineage>
        <taxon>Bacteria</taxon>
        <taxon>Bacillati</taxon>
        <taxon>Actinomycetota</taxon>
        <taxon>Actinomycetes</taxon>
        <taxon>Pseudonocardiales</taxon>
        <taxon>Pseudonocardiaceae</taxon>
        <taxon>Crossiella</taxon>
    </lineage>
</organism>
<keyword evidence="2" id="KW-1185">Reference proteome</keyword>
<name>A0ABS5A5D0_9PSEU</name>
<accession>A0ABS5A5D0</accession>
<reference evidence="1 2" key="1">
    <citation type="submission" date="2021-03" db="EMBL/GenBank/DDBJ databases">
        <title>Sequencing the genomes of 1000 actinobacteria strains.</title>
        <authorList>
            <person name="Klenk H.-P."/>
        </authorList>
    </citation>
    <scope>NUCLEOTIDE SEQUENCE [LARGE SCALE GENOMIC DNA]</scope>
    <source>
        <strain evidence="1 2">DSM 44580</strain>
    </source>
</reference>
<dbReference type="Proteomes" id="UP001519363">
    <property type="component" value="Unassembled WGS sequence"/>
</dbReference>